<keyword evidence="2" id="KW-0808">Transferase</keyword>
<dbReference type="PANTHER" id="PTHR48228:SF4">
    <property type="entry name" value="BLR3030 PROTEIN"/>
    <property type="match status" value="1"/>
</dbReference>
<dbReference type="GO" id="GO:0016740">
    <property type="term" value="F:transferase activity"/>
    <property type="evidence" value="ECO:0007669"/>
    <property type="project" value="UniProtKB-KW"/>
</dbReference>
<reference evidence="2" key="1">
    <citation type="submission" date="2024-06" db="EMBL/GenBank/DDBJ databases">
        <title>Complete genome sequence of the cellulolytic actinobacterium, Cellulosimicrobium ES-005.</title>
        <authorList>
            <person name="Matthews C.T."/>
            <person name="Underwood K.D."/>
            <person name="Ghanchi K.M."/>
            <person name="Fields S.D."/>
            <person name="Gardner S.G."/>
        </authorList>
    </citation>
    <scope>NUCLEOTIDE SEQUENCE</scope>
    <source>
        <strain evidence="2">ES-005</strain>
    </source>
</reference>
<dbReference type="SUPFAM" id="SSF89796">
    <property type="entry name" value="CoA-transferase family III (CaiB/BaiF)"/>
    <property type="match status" value="2"/>
</dbReference>
<dbReference type="Pfam" id="PF02515">
    <property type="entry name" value="CoA_transf_3"/>
    <property type="match status" value="1"/>
</dbReference>
<proteinExistence type="predicted"/>
<protein>
    <submittedName>
        <fullName evidence="2">CoA transferase</fullName>
    </submittedName>
</protein>
<dbReference type="InterPro" id="IPR003673">
    <property type="entry name" value="CoA-Trfase_fam_III"/>
</dbReference>
<dbReference type="EMBL" id="CP159290">
    <property type="protein sequence ID" value="XCH28767.1"/>
    <property type="molecule type" value="Genomic_DNA"/>
</dbReference>
<name>A0AAU8FVY2_9MICO</name>
<dbReference type="RefSeq" id="WP_353707200.1">
    <property type="nucleotide sequence ID" value="NZ_CP159290.1"/>
</dbReference>
<gene>
    <name evidence="2" type="ORF">ABRQ22_14280</name>
</gene>
<dbReference type="InterPro" id="IPR050509">
    <property type="entry name" value="CoA-transferase_III"/>
</dbReference>
<feature type="compositionally biased region" description="Basic and acidic residues" evidence="1">
    <location>
        <begin position="399"/>
        <end position="408"/>
    </location>
</feature>
<sequence length="443" mass="45627">MGAAPFLAATLPVLDLAVASVVAVRDAAARAGGFDVGPPPDPERVAAAFASDRLLRVDGAPVDAFAPLSGFFRTADGWVRTHANYAHHRARLLALLDLPATADGAAARDAVVSALADRSAQDVEDRAAETGAIAVRVRGEDAWRATPPGRATASGPPVRTAVREDAAPARPLGSGPRPLAGVRVLDLTRVIAGPVATRTLALLGADVLRLDPPGLPEIEVQHLDTGQGKRSALLDLATRDGLARAQRLLDEADVLVTGYRPGAVEAFGLRLPPGAVHARVTAWGDDGPWAGRRGFDSIVQAVSGIALVEGSRDGTACAPEDAAPGALPAQALDHATGYLVAAAVVDALADRASDGRGRAVDGALARTARALLAAPGRDPVHDAPRTPGPRCVVVHPARLDGRDGRDRAATTTRPALDHLAGVPVDDYPAPARPWGADEPRWTA</sequence>
<dbReference type="InterPro" id="IPR023606">
    <property type="entry name" value="CoA-Trfase_III_dom_1_sf"/>
</dbReference>
<feature type="region of interest" description="Disordered" evidence="1">
    <location>
        <begin position="144"/>
        <end position="175"/>
    </location>
</feature>
<organism evidence="2">
    <name type="scientific">Cellulosimicrobium sp. ES-005</name>
    <dbReference type="NCBI Taxonomy" id="3163031"/>
    <lineage>
        <taxon>Bacteria</taxon>
        <taxon>Bacillati</taxon>
        <taxon>Actinomycetota</taxon>
        <taxon>Actinomycetes</taxon>
        <taxon>Micrococcales</taxon>
        <taxon>Promicromonosporaceae</taxon>
        <taxon>Cellulosimicrobium</taxon>
    </lineage>
</organism>
<feature type="region of interest" description="Disordered" evidence="1">
    <location>
        <begin position="399"/>
        <end position="443"/>
    </location>
</feature>
<dbReference type="AlphaFoldDB" id="A0AAU8FVY2"/>
<evidence type="ECO:0000313" key="2">
    <source>
        <dbReference type="EMBL" id="XCH28767.1"/>
    </source>
</evidence>
<accession>A0AAU8FVY2</accession>
<evidence type="ECO:0000256" key="1">
    <source>
        <dbReference type="SAM" id="MobiDB-lite"/>
    </source>
</evidence>
<dbReference type="PANTHER" id="PTHR48228">
    <property type="entry name" value="SUCCINYL-COA--D-CITRAMALATE COA-TRANSFERASE"/>
    <property type="match status" value="1"/>
</dbReference>
<dbReference type="Gene3D" id="3.40.50.10540">
    <property type="entry name" value="Crotonobetainyl-coa:carnitine coa-transferase, domain 1"/>
    <property type="match status" value="1"/>
</dbReference>